<feature type="region of interest" description="Disordered" evidence="1">
    <location>
        <begin position="1067"/>
        <end position="1117"/>
    </location>
</feature>
<dbReference type="OrthoDB" id="436833at2759"/>
<keyword evidence="3" id="KW-1185">Reference proteome</keyword>
<evidence type="ECO:0000256" key="1">
    <source>
        <dbReference type="SAM" id="MobiDB-lite"/>
    </source>
</evidence>
<sequence>MSCLGRVRVERSVFLVGSMLVGSTTSVRSFSRAEPVMPLLELISVEFFVLLQQLACFAFPTFVLGGLQSDVFLPLPDHSFVDSSFLARNTAWTDASFLVFGMCWLGFSMLVTDFVEAESPVLMRHSTRADSSFLVVRMAQPELALLLSDFMSAGFSVSFRSWARTGLAMPPSDLINAGPSVSLRTFLQAGSSTLPSGILRGEASMPPADFAEFGPFLTMRSSSRAEPSTPVIRAFRLGLCLFAVDLTTIGSMPSARHFLRLGLIMAAPGTGRSDSSTSVLDPLHLDMLLLPRSFTQLDMMMLAPKASEAGVSLSLRRTVHVGSLLLLMGVASTESAPSVLDVVDSGSSSAIRNPARLGLTSSVCALARSEVFAVAPDPLHLGSSPVLQSYACPGLPLSTLAMGHIDSLSPLQKYICLGTSLLASGLARLGLALLASSFSMSDSMLFLQTSTCLAVLLSLFGLGRTGSPLLAVGCVETGSPLLLRAALRLGASTSSIGTCNFGGAMSILDYTTLGSLMPTRNYGCFDSMLPTFGACGLESPFIVLDSAALGFLLLGCISCAPDLVVMPLVGFASYSYLSRIFVPLPPPSCRCGAPHGWARQQAFLEFRVWCGGTKLGAPVAVLVYRFLPLILFTLAARRFRGVFPALGWPFQLLNWPAWACLGSALVTSGFTRLEVLPMVCDFAKMDSAMPLQGFASLSPMLLVMGLIRLGLPESALVLDFLRGFPRERAKASGDRCGPSSPPCGALKLGFLLAFGQERSILLAFALFACGFQETGPLLPPRQLSRLASPSPLPGTNRLGLQVAKSDLVLPSRSLSRPEMLPAASRLSRLEASMLAPEMSQLGFLLMLRWELIHARLIIPITESSLLLRPICLVRSMSGTGKLGLPPPAVDLSFAPASGRGLDILEETGVFWPVCDLGPHSRIFATDPGYSPCAQGFVQLDVVAFLIGTTCAPARVGHLDMSPPALGGVRFDLPPTASDVSSAYVGLESSIVSVQLSGRKGWLSLKRMPIGTACLESTLAVHENVYPGWWPQADEHQQHRGKSPRPWPEIFPQISILERRRIEPLEGTLASRAMQRTSSERGSEGLRKPVVNEEIPGDSVQTSGHDDEDEDYDDEHRESDRAKAVGWLLREMKCSVKQELRPVSYYFKAATSPLKQALSGKWSFVEKSYLGQFFMWLWRLPERLRVAQHQRLTLRGAKILRWECDTPLAREMAAYPEAADFLSFCLERSGDFSKRDWLASLTLLTVRKRFSTSLPQFQEYSQLLVSKADVHFQDSVHLLLHRYGVLGYAPAVWRLLPLMAARIPLMTPKQLALCAWGLGQPARRTLVHDDQAWTSLGAALCDRAQEFLLADLAMYAWGWAAVDRVSPSEVVVLKQAVRNLLFGQSLPESSHNLCILLKALGKLTPDDRRFLEWLLLLMLEAMETRSISFAAQGLTSIWAALGMLKWRPEERMLEVLCEESRRLRLDHTFNQDMAAELAKALLILDVDDARPVYQVADYVARRGLSLRADTLLVLAEFFAARGVSHDLAWKRLGVRAQQRGVDLRLHDIDRLVAAFRRAGRGNQRIYGMLSLFLRLREDQAKYGAACAPLAVPARYGFVAQELEQVMPELVRSHKDRKHVVYQDLIALLTLASQVQQDRLAAHEARARERAQKLKDQDNRLQTLLVQTSQAFSVSRSPKVRSFPCLVLLSFVNRATAPLSICPQLLMTDGFAEDEGPGCQEAEEVSDALFSVASDAAASGVPRVMCCEADGSLPEDIYSFLGGRSRLVEPVLHGHRSFIGCYGSPALGLPVLNSLLRPASCDMMTGAARLAPQRLLRLGVSLLECCEDEQPQWRDSIAEKLFDPFALADNALLCTSEPLKQCLDRVDQCLYRRSRDAGQPGTSHFILELTAAHANEMGALTVVFLASLASAGLPRTAQAPEPLRRHAESLRQISMVINRPRTGFGLTSVTGSSLDPGAALLLLTPKPPASMHESLAANIAARCLKLQEEAAATKLEGGPGITISPALAVYKQSVWPKRESASGPSLVASQEAVQTSTGPLHRIVSQTPATPRAIETSMWQRITDWESFNVDTWIKDAQNNGRSEAEKVSDLTKMVGQMQALIRTMAGHLKVSATPISSSFRQRVDASSVDATSPRVALNSPYATPSRQIHNMPLHALASTGNLAACSPRHPQSLSGEEHASPLTRSCSANYPVGSVLSHKGSGLLSIVGEVQSPVAIKRDLSPAEVRHVQSLAPPPKANQQSRSSAPYWMSPWQSAAVLQQPLQQPAPVSVSAESHVLHSPRTEQGPIEGQRSPPPPATAQYAKSGGSEPSTIHCPTKTVVEVL</sequence>
<name>A0A1Q9CV13_SYMMI</name>
<organism evidence="2 3">
    <name type="scientific">Symbiodinium microadriaticum</name>
    <name type="common">Dinoflagellate</name>
    <name type="synonym">Zooxanthella microadriatica</name>
    <dbReference type="NCBI Taxonomy" id="2951"/>
    <lineage>
        <taxon>Eukaryota</taxon>
        <taxon>Sar</taxon>
        <taxon>Alveolata</taxon>
        <taxon>Dinophyceae</taxon>
        <taxon>Suessiales</taxon>
        <taxon>Symbiodiniaceae</taxon>
        <taxon>Symbiodinium</taxon>
    </lineage>
</organism>
<feature type="compositionally biased region" description="Basic and acidic residues" evidence="1">
    <location>
        <begin position="1077"/>
        <end position="1090"/>
    </location>
</feature>
<accession>A0A1Q9CV13</accession>
<dbReference type="EMBL" id="LSRX01000900">
    <property type="protein sequence ID" value="OLP86772.1"/>
    <property type="molecule type" value="Genomic_DNA"/>
</dbReference>
<feature type="region of interest" description="Disordered" evidence="1">
    <location>
        <begin position="2262"/>
        <end position="2316"/>
    </location>
</feature>
<protein>
    <submittedName>
        <fullName evidence="2">Uncharacterized protein</fullName>
    </submittedName>
</protein>
<proteinExistence type="predicted"/>
<comment type="caution">
    <text evidence="2">The sequence shown here is derived from an EMBL/GenBank/DDBJ whole genome shotgun (WGS) entry which is preliminary data.</text>
</comment>
<dbReference type="Proteomes" id="UP000186817">
    <property type="component" value="Unassembled WGS sequence"/>
</dbReference>
<evidence type="ECO:0000313" key="3">
    <source>
        <dbReference type="Proteomes" id="UP000186817"/>
    </source>
</evidence>
<gene>
    <name evidence="2" type="ORF">AK812_SmicGene32092</name>
</gene>
<evidence type="ECO:0000313" key="2">
    <source>
        <dbReference type="EMBL" id="OLP86772.1"/>
    </source>
</evidence>
<reference evidence="2 3" key="1">
    <citation type="submission" date="2016-02" db="EMBL/GenBank/DDBJ databases">
        <title>Genome analysis of coral dinoflagellate symbionts highlights evolutionary adaptations to a symbiotic lifestyle.</title>
        <authorList>
            <person name="Aranda M."/>
            <person name="Li Y."/>
            <person name="Liew Y.J."/>
            <person name="Baumgarten S."/>
            <person name="Simakov O."/>
            <person name="Wilson M."/>
            <person name="Piel J."/>
            <person name="Ashoor H."/>
            <person name="Bougouffa S."/>
            <person name="Bajic V.B."/>
            <person name="Ryu T."/>
            <person name="Ravasi T."/>
            <person name="Bayer T."/>
            <person name="Micklem G."/>
            <person name="Kim H."/>
            <person name="Bhak J."/>
            <person name="Lajeunesse T.C."/>
            <person name="Voolstra C.R."/>
        </authorList>
    </citation>
    <scope>NUCLEOTIDE SEQUENCE [LARGE SCALE GENOMIC DNA]</scope>
    <source>
        <strain evidence="2 3">CCMP2467</strain>
    </source>
</reference>